<evidence type="ECO:0000256" key="2">
    <source>
        <dbReference type="ARBA" id="ARBA00022833"/>
    </source>
</evidence>
<keyword evidence="1 3" id="KW-0479">Metal-binding</keyword>
<protein>
    <recommendedName>
        <fullName evidence="5">RING-type domain-containing protein</fullName>
    </recommendedName>
</protein>
<accession>A0AAE0ZP41</accession>
<organism evidence="6 7">
    <name type="scientific">Elysia crispata</name>
    <name type="common">lettuce slug</name>
    <dbReference type="NCBI Taxonomy" id="231223"/>
    <lineage>
        <taxon>Eukaryota</taxon>
        <taxon>Metazoa</taxon>
        <taxon>Spiralia</taxon>
        <taxon>Lophotrochozoa</taxon>
        <taxon>Mollusca</taxon>
        <taxon>Gastropoda</taxon>
        <taxon>Heterobranchia</taxon>
        <taxon>Euthyneura</taxon>
        <taxon>Panpulmonata</taxon>
        <taxon>Sacoglossa</taxon>
        <taxon>Placobranchoidea</taxon>
        <taxon>Plakobranchidae</taxon>
        <taxon>Elysia</taxon>
    </lineage>
</organism>
<keyword evidence="1 3" id="KW-0863">Zinc-finger</keyword>
<feature type="region of interest" description="Disordered" evidence="4">
    <location>
        <begin position="355"/>
        <end position="387"/>
    </location>
</feature>
<evidence type="ECO:0000313" key="6">
    <source>
        <dbReference type="EMBL" id="KAK3773000.1"/>
    </source>
</evidence>
<sequence length="412" mass="43873">MGEPEAESHAKLNLEEECVVCLAAPACMQTFPCGHKVVCRKCLIKTIQVAVSQRCLPLRCVICRNRILRLQHTTASATNTALGQSSQQQNQHKQQHNSAACNIRPSSSPSPSDSLASSTVPGCATAASGLAMTPIVIRSLTDSSQDLHCSSASTVSPGIGQDYPGEYSSMPPRSVSSLSTTSASRAAREMGYITERSEFSRNSTSMQEIGLDDDLLKRVSPSPLTGTTNMEAFVFSHNDALNLQTVKPVLANSASSDCADQDCQNCVKNHQTSSIPKSSCSSKSRKVRSCFAGKRDVTSKVNSSTANVSDGGRHGGKPNGKAVFSTKAAGVSTSPAVGFLPGQTIKVHPETLTQPSGFMMTSQPSASDPSLVSNHSSPSPSRFPKSNMSASKFIAKFLPKSSRRRYSWLRHE</sequence>
<feature type="compositionally biased region" description="Low complexity" evidence="4">
    <location>
        <begin position="367"/>
        <end position="384"/>
    </location>
</feature>
<feature type="compositionally biased region" description="Low complexity" evidence="4">
    <location>
        <begin position="84"/>
        <end position="98"/>
    </location>
</feature>
<dbReference type="InterPro" id="IPR001841">
    <property type="entry name" value="Znf_RING"/>
</dbReference>
<feature type="domain" description="RING-type" evidence="5">
    <location>
        <begin position="18"/>
        <end position="64"/>
    </location>
</feature>
<comment type="caution">
    <text evidence="6">The sequence shown here is derived from an EMBL/GenBank/DDBJ whole genome shotgun (WGS) entry which is preliminary data.</text>
</comment>
<dbReference type="InterPro" id="IPR013083">
    <property type="entry name" value="Znf_RING/FYVE/PHD"/>
</dbReference>
<reference evidence="6" key="1">
    <citation type="journal article" date="2023" name="G3 (Bethesda)">
        <title>A reference genome for the long-term kleptoplast-retaining sea slug Elysia crispata morphotype clarki.</title>
        <authorList>
            <person name="Eastman K.E."/>
            <person name="Pendleton A.L."/>
            <person name="Shaikh M.A."/>
            <person name="Suttiyut T."/>
            <person name="Ogas R."/>
            <person name="Tomko P."/>
            <person name="Gavelis G."/>
            <person name="Widhalm J.R."/>
            <person name="Wisecaver J.H."/>
        </authorList>
    </citation>
    <scope>NUCLEOTIDE SEQUENCE</scope>
    <source>
        <strain evidence="6">ECLA1</strain>
    </source>
</reference>
<dbReference type="Gene3D" id="3.30.40.10">
    <property type="entry name" value="Zinc/RING finger domain, C3HC4 (zinc finger)"/>
    <property type="match status" value="1"/>
</dbReference>
<keyword evidence="7" id="KW-1185">Reference proteome</keyword>
<feature type="compositionally biased region" description="Polar residues" evidence="4">
    <location>
        <begin position="355"/>
        <end position="366"/>
    </location>
</feature>
<dbReference type="Proteomes" id="UP001283361">
    <property type="component" value="Unassembled WGS sequence"/>
</dbReference>
<dbReference type="PROSITE" id="PS50089">
    <property type="entry name" value="ZF_RING_2"/>
    <property type="match status" value="1"/>
</dbReference>
<feature type="region of interest" description="Disordered" evidence="4">
    <location>
        <begin position="302"/>
        <end position="322"/>
    </location>
</feature>
<gene>
    <name evidence="6" type="ORF">RRG08_036333</name>
</gene>
<evidence type="ECO:0000259" key="5">
    <source>
        <dbReference type="PROSITE" id="PS50089"/>
    </source>
</evidence>
<keyword evidence="2" id="KW-0862">Zinc</keyword>
<name>A0AAE0ZP41_9GAST</name>
<dbReference type="GO" id="GO:0008270">
    <property type="term" value="F:zinc ion binding"/>
    <property type="evidence" value="ECO:0007669"/>
    <property type="project" value="UniProtKB-KW"/>
</dbReference>
<feature type="region of interest" description="Disordered" evidence="4">
    <location>
        <begin position="79"/>
        <end position="119"/>
    </location>
</feature>
<evidence type="ECO:0000313" key="7">
    <source>
        <dbReference type="Proteomes" id="UP001283361"/>
    </source>
</evidence>
<evidence type="ECO:0000256" key="3">
    <source>
        <dbReference type="PROSITE-ProRule" id="PRU00175"/>
    </source>
</evidence>
<dbReference type="AlphaFoldDB" id="A0AAE0ZP41"/>
<dbReference type="EMBL" id="JAWDGP010003572">
    <property type="protein sequence ID" value="KAK3773000.1"/>
    <property type="molecule type" value="Genomic_DNA"/>
</dbReference>
<feature type="compositionally biased region" description="Low complexity" evidence="4">
    <location>
        <begin position="105"/>
        <end position="118"/>
    </location>
</feature>
<proteinExistence type="predicted"/>
<evidence type="ECO:0000256" key="1">
    <source>
        <dbReference type="ARBA" id="ARBA00022771"/>
    </source>
</evidence>
<evidence type="ECO:0000256" key="4">
    <source>
        <dbReference type="SAM" id="MobiDB-lite"/>
    </source>
</evidence>